<dbReference type="PANTHER" id="PTHR43415">
    <property type="entry name" value="SPERMIDINE N(1)-ACETYLTRANSFERASE"/>
    <property type="match status" value="1"/>
</dbReference>
<reference evidence="2 3" key="1">
    <citation type="submission" date="2023-07" db="EMBL/GenBank/DDBJ databases">
        <title>Genomic Encyclopedia of Type Strains, Phase IV (KMG-IV): sequencing the most valuable type-strain genomes for metagenomic binning, comparative biology and taxonomic classification.</title>
        <authorList>
            <person name="Goeker M."/>
        </authorList>
    </citation>
    <scope>NUCLEOTIDE SEQUENCE [LARGE SCALE GENOMIC DNA]</scope>
    <source>
        <strain evidence="2 3">DSM 12751</strain>
    </source>
</reference>
<gene>
    <name evidence="2" type="ORF">J2S11_004322</name>
</gene>
<keyword evidence="3" id="KW-1185">Reference proteome</keyword>
<evidence type="ECO:0000313" key="3">
    <source>
        <dbReference type="Proteomes" id="UP001235840"/>
    </source>
</evidence>
<proteinExistence type="predicted"/>
<evidence type="ECO:0000259" key="1">
    <source>
        <dbReference type="PROSITE" id="PS51186"/>
    </source>
</evidence>
<protein>
    <submittedName>
        <fullName evidence="2">RimJ/RimL family protein N-acetyltransferase</fullName>
    </submittedName>
</protein>
<organism evidence="2 3">
    <name type="scientific">Caldalkalibacillus horti</name>
    <dbReference type="NCBI Taxonomy" id="77523"/>
    <lineage>
        <taxon>Bacteria</taxon>
        <taxon>Bacillati</taxon>
        <taxon>Bacillota</taxon>
        <taxon>Bacilli</taxon>
        <taxon>Bacillales</taxon>
        <taxon>Bacillaceae</taxon>
        <taxon>Caldalkalibacillus</taxon>
    </lineage>
</organism>
<dbReference type="Proteomes" id="UP001235840">
    <property type="component" value="Unassembled WGS sequence"/>
</dbReference>
<dbReference type="InterPro" id="IPR016181">
    <property type="entry name" value="Acyl_CoA_acyltransferase"/>
</dbReference>
<comment type="caution">
    <text evidence="2">The sequence shown here is derived from an EMBL/GenBank/DDBJ whole genome shotgun (WGS) entry which is preliminary data.</text>
</comment>
<dbReference type="InterPro" id="IPR000182">
    <property type="entry name" value="GNAT_dom"/>
</dbReference>
<feature type="domain" description="N-acetyltransferase" evidence="1">
    <location>
        <begin position="12"/>
        <end position="174"/>
    </location>
</feature>
<name>A0ABT9W688_9BACI</name>
<dbReference type="PROSITE" id="PS51186">
    <property type="entry name" value="GNAT"/>
    <property type="match status" value="1"/>
</dbReference>
<evidence type="ECO:0000313" key="2">
    <source>
        <dbReference type="EMBL" id="MDQ0168360.1"/>
    </source>
</evidence>
<dbReference type="RefSeq" id="WP_307398030.1">
    <property type="nucleotide sequence ID" value="NZ_BAAADK010000016.1"/>
</dbReference>
<sequence length="181" mass="21105">MNQAPALHSERLILRKPEEGDIQDRFTCGRSAEVEKMCGRSTIDLQPYTYEEAKHWVERLMSKPLAWSIEYQGRCIGQARLIVNEIDRKARYAVGLFDESILGKGFGTEITQVVLHYAFSTLGLHRVELRVLEYNTRAIACYEKCGFVKEGLEREGALIDEKWFSDWRMSILEQEYFKEMK</sequence>
<dbReference type="Gene3D" id="3.40.630.30">
    <property type="match status" value="1"/>
</dbReference>
<dbReference type="SUPFAM" id="SSF55729">
    <property type="entry name" value="Acyl-CoA N-acyltransferases (Nat)"/>
    <property type="match status" value="1"/>
</dbReference>
<dbReference type="Pfam" id="PF13302">
    <property type="entry name" value="Acetyltransf_3"/>
    <property type="match status" value="1"/>
</dbReference>
<dbReference type="PANTHER" id="PTHR43415:SF3">
    <property type="entry name" value="GNAT-FAMILY ACETYLTRANSFERASE"/>
    <property type="match status" value="1"/>
</dbReference>
<accession>A0ABT9W688</accession>
<dbReference type="EMBL" id="JAUSTY010000028">
    <property type="protein sequence ID" value="MDQ0168360.1"/>
    <property type="molecule type" value="Genomic_DNA"/>
</dbReference>